<evidence type="ECO:0000256" key="1">
    <source>
        <dbReference type="ARBA" id="ARBA00001638"/>
    </source>
</evidence>
<protein>
    <recommendedName>
        <fullName evidence="5">5'-deoxynucleotidase</fullName>
        <ecNumber evidence="5">3.1.3.89</ecNumber>
    </recommendedName>
</protein>
<feature type="domain" description="HD" evidence="8">
    <location>
        <begin position="31"/>
        <end position="143"/>
    </location>
</feature>
<comment type="cofactor">
    <cofactor evidence="2">
        <name>Mn(2+)</name>
        <dbReference type="ChEBI" id="CHEBI:29035"/>
    </cofactor>
</comment>
<evidence type="ECO:0000256" key="2">
    <source>
        <dbReference type="ARBA" id="ARBA00001936"/>
    </source>
</evidence>
<evidence type="ECO:0000256" key="4">
    <source>
        <dbReference type="ARBA" id="ARBA00011738"/>
    </source>
</evidence>
<keyword evidence="7 9" id="KW-0378">Hydrolase</keyword>
<comment type="catalytic activity">
    <reaction evidence="1">
        <text>a 2'-deoxyribonucleoside 5'-phosphate + H2O = a 2'-deoxyribonucleoside + phosphate</text>
        <dbReference type="Rhea" id="RHEA:36167"/>
        <dbReference type="ChEBI" id="CHEBI:15377"/>
        <dbReference type="ChEBI" id="CHEBI:18274"/>
        <dbReference type="ChEBI" id="CHEBI:43474"/>
        <dbReference type="ChEBI" id="CHEBI:65317"/>
        <dbReference type="EC" id="3.1.3.89"/>
    </reaction>
</comment>
<gene>
    <name evidence="9" type="primary">yfbR</name>
    <name evidence="9" type="ORF">H8700_11780</name>
</gene>
<comment type="cofactor">
    <cofactor evidence="3">
        <name>Co(2+)</name>
        <dbReference type="ChEBI" id="CHEBI:48828"/>
    </cofactor>
</comment>
<dbReference type="SUPFAM" id="SSF109604">
    <property type="entry name" value="HD-domain/PDEase-like"/>
    <property type="match status" value="1"/>
</dbReference>
<dbReference type="EMBL" id="JACRSW010000040">
    <property type="protein sequence ID" value="MBC8558375.1"/>
    <property type="molecule type" value="Genomic_DNA"/>
</dbReference>
<dbReference type="NCBIfam" id="NF003009">
    <property type="entry name" value="PRK03826.1"/>
    <property type="match status" value="1"/>
</dbReference>
<dbReference type="EC" id="3.1.3.89" evidence="5"/>
<dbReference type="GO" id="GO:0002953">
    <property type="term" value="F:5'-deoxynucleotidase activity"/>
    <property type="evidence" value="ECO:0007669"/>
    <property type="project" value="UniProtKB-EC"/>
</dbReference>
<dbReference type="PANTHER" id="PTHR11845:SF13">
    <property type="entry name" value="5'-DEOXYNUCLEOTIDASE HDDC2"/>
    <property type="match status" value="1"/>
</dbReference>
<keyword evidence="10" id="KW-1185">Reference proteome</keyword>
<dbReference type="InterPro" id="IPR039356">
    <property type="entry name" value="YfbR/HDDC2"/>
</dbReference>
<reference evidence="9 10" key="1">
    <citation type="submission" date="2020-08" db="EMBL/GenBank/DDBJ databases">
        <title>Genome public.</title>
        <authorList>
            <person name="Liu C."/>
            <person name="Sun Q."/>
        </authorList>
    </citation>
    <scope>NUCLEOTIDE SEQUENCE [LARGE SCALE GENOMIC DNA]</scope>
    <source>
        <strain evidence="9 10">BX3</strain>
    </source>
</reference>
<proteinExistence type="predicted"/>
<accession>A0ABR7MX45</accession>
<dbReference type="PROSITE" id="PS51831">
    <property type="entry name" value="HD"/>
    <property type="match status" value="1"/>
</dbReference>
<evidence type="ECO:0000313" key="10">
    <source>
        <dbReference type="Proteomes" id="UP000637513"/>
    </source>
</evidence>
<evidence type="ECO:0000256" key="3">
    <source>
        <dbReference type="ARBA" id="ARBA00001941"/>
    </source>
</evidence>
<comment type="subunit">
    <text evidence="4">Homodimer.</text>
</comment>
<evidence type="ECO:0000256" key="7">
    <source>
        <dbReference type="ARBA" id="ARBA00022801"/>
    </source>
</evidence>
<evidence type="ECO:0000256" key="6">
    <source>
        <dbReference type="ARBA" id="ARBA00022723"/>
    </source>
</evidence>
<evidence type="ECO:0000256" key="5">
    <source>
        <dbReference type="ARBA" id="ARBA00012964"/>
    </source>
</evidence>
<keyword evidence="6" id="KW-0479">Metal-binding</keyword>
<evidence type="ECO:0000259" key="8">
    <source>
        <dbReference type="PROSITE" id="PS51831"/>
    </source>
</evidence>
<dbReference type="Pfam" id="PF12917">
    <property type="entry name" value="YfbR-like"/>
    <property type="match status" value="1"/>
</dbReference>
<name>A0ABR7MX45_9FIRM</name>
<dbReference type="InterPro" id="IPR003607">
    <property type="entry name" value="HD/PDEase_dom"/>
</dbReference>
<dbReference type="RefSeq" id="WP_249305785.1">
    <property type="nucleotide sequence ID" value="NZ_JACRSW010000040.1"/>
</dbReference>
<organism evidence="9 10">
    <name type="scientific">Jutongia hominis</name>
    <dbReference type="NCBI Taxonomy" id="2763664"/>
    <lineage>
        <taxon>Bacteria</taxon>
        <taxon>Bacillati</taxon>
        <taxon>Bacillota</taxon>
        <taxon>Clostridia</taxon>
        <taxon>Lachnospirales</taxon>
        <taxon>Lachnospiraceae</taxon>
        <taxon>Jutongia</taxon>
    </lineage>
</organism>
<comment type="caution">
    <text evidence="9">The sequence shown here is derived from an EMBL/GenBank/DDBJ whole genome shotgun (WGS) entry which is preliminary data.</text>
</comment>
<dbReference type="Gene3D" id="1.10.3210.10">
    <property type="entry name" value="Hypothetical protein af1432"/>
    <property type="match status" value="1"/>
</dbReference>
<dbReference type="InterPro" id="IPR006674">
    <property type="entry name" value="HD_domain"/>
</dbReference>
<dbReference type="Proteomes" id="UP000637513">
    <property type="component" value="Unassembled WGS sequence"/>
</dbReference>
<evidence type="ECO:0000313" key="9">
    <source>
        <dbReference type="EMBL" id="MBC8558375.1"/>
    </source>
</evidence>
<dbReference type="SMART" id="SM00471">
    <property type="entry name" value="HDc"/>
    <property type="match status" value="1"/>
</dbReference>
<sequence>MQKKNTFYAMLARMKYIKRWALMRNAEEENISEHSLEVAILSHALAFIGNTRLSKDLNADRIAMLGVYHDCTEIITGDMPTPIKYENPTIQDAYKQIEKTAAFRLLNMLPDDLRTSYESYFTESSLDAYEKLIVKAADKLSAYIKCIEEEKAGNAEFKSAKQTIAKAITELHCEEADIFVKEFLPAYELTLDELN</sequence>
<dbReference type="PANTHER" id="PTHR11845">
    <property type="entry name" value="5'-DEOXYNUCLEOTIDASE HDDC2"/>
    <property type="match status" value="1"/>
</dbReference>